<comment type="caution">
    <text evidence="2">The sequence shown here is derived from an EMBL/GenBank/DDBJ whole genome shotgun (WGS) entry which is preliminary data.</text>
</comment>
<evidence type="ECO:0000256" key="1">
    <source>
        <dbReference type="SAM" id="Phobius"/>
    </source>
</evidence>
<protein>
    <submittedName>
        <fullName evidence="2">Uncharacterized protein</fullName>
    </submittedName>
</protein>
<accession>A0A1J5HR39</accession>
<evidence type="ECO:0000313" key="2">
    <source>
        <dbReference type="EMBL" id="OIP86899.1"/>
    </source>
</evidence>
<dbReference type="EMBL" id="MNZO01000036">
    <property type="protein sequence ID" value="OIP86899.1"/>
    <property type="molecule type" value="Genomic_DNA"/>
</dbReference>
<dbReference type="AlphaFoldDB" id="A0A1J5HR39"/>
<feature type="transmembrane region" description="Helical" evidence="1">
    <location>
        <begin position="6"/>
        <end position="24"/>
    </location>
</feature>
<keyword evidence="1" id="KW-0472">Membrane</keyword>
<gene>
    <name evidence="2" type="ORF">AUK05_02505</name>
</gene>
<sequence>MEIDVKWWSIIAVITISLIAFLVINGNKQIKSLEGCKSARIRPFPQQFFTWVGIVELNDKKLYQPNCL</sequence>
<dbReference type="STRING" id="1805376.AUK05_02505"/>
<reference evidence="2 3" key="1">
    <citation type="journal article" date="2016" name="Environ. Microbiol.">
        <title>Genomic resolution of a cold subsurface aquifer community provides metabolic insights for novel microbes adapted to high CO concentrations.</title>
        <authorList>
            <person name="Probst A.J."/>
            <person name="Castelle C.J."/>
            <person name="Singh A."/>
            <person name="Brown C.T."/>
            <person name="Anantharaman K."/>
            <person name="Sharon I."/>
            <person name="Hug L.A."/>
            <person name="Burstein D."/>
            <person name="Emerson J.B."/>
            <person name="Thomas B.C."/>
            <person name="Banfield J.F."/>
        </authorList>
    </citation>
    <scope>NUCLEOTIDE SEQUENCE [LARGE SCALE GENOMIC DNA]</scope>
    <source>
        <strain evidence="2">CG2_30_35_20</strain>
    </source>
</reference>
<keyword evidence="1" id="KW-0812">Transmembrane</keyword>
<organism evidence="2 3">
    <name type="scientific">Candidatus Shapirobacteria bacterium CG2_30_35_20</name>
    <dbReference type="NCBI Taxonomy" id="1805376"/>
    <lineage>
        <taxon>Bacteria</taxon>
        <taxon>Candidatus Shapironibacteriota</taxon>
    </lineage>
</organism>
<keyword evidence="1" id="KW-1133">Transmembrane helix</keyword>
<evidence type="ECO:0000313" key="3">
    <source>
        <dbReference type="Proteomes" id="UP000182344"/>
    </source>
</evidence>
<name>A0A1J5HR39_9BACT</name>
<proteinExistence type="predicted"/>
<dbReference type="Proteomes" id="UP000182344">
    <property type="component" value="Unassembled WGS sequence"/>
</dbReference>